<proteinExistence type="predicted"/>
<keyword evidence="1" id="KW-0812">Transmembrane</keyword>
<accession>A0ABT2TCV8</accession>
<dbReference type="EMBL" id="JAOQJX010000011">
    <property type="protein sequence ID" value="MCU6747656.1"/>
    <property type="molecule type" value="Genomic_DNA"/>
</dbReference>
<feature type="transmembrane region" description="Helical" evidence="1">
    <location>
        <begin position="66"/>
        <end position="86"/>
    </location>
</feature>
<sequence length="340" mass="37725">MKEKLKYIIAVLAAGTVGLGFVPFVKIGTLRLSFLEIFKTGLGFYTGTEAEELLFSAVRTYTESSIWGIAGVVLAILLGAFLIAILPGRIPYVVGMISSILDGAALGGILFLLCGSLKEMEKTALLVGKENAVELQILTFLIFAVCYVFLFLLSLIGILLWSRGKEDAEPEMEEVFGAEEETIAMPYMEDTFPEYETEKMEFPGQTEQMLKEELFEEEQEKERAAFIQEQEESGKDTERFSGEICGEAGLHSGKRYALKGVPEIFFLWAEESAVLSTFESPQALVSVRYEAEEGQYCVAPFAVKTVFLESGQPLGKGRKYYVPGGTKIYIKNKENIFTLV</sequence>
<keyword evidence="1" id="KW-1133">Transmembrane helix</keyword>
<name>A0ABT2TCV8_9FIRM</name>
<dbReference type="RefSeq" id="WP_059068004.1">
    <property type="nucleotide sequence ID" value="NZ_JAOQJX010000011.1"/>
</dbReference>
<dbReference type="Proteomes" id="UP001652394">
    <property type="component" value="Unassembled WGS sequence"/>
</dbReference>
<reference evidence="2 3" key="1">
    <citation type="journal article" date="2021" name="ISME Commun">
        <title>Automated analysis of genomic sequences facilitates high-throughput and comprehensive description of bacteria.</title>
        <authorList>
            <person name="Hitch T.C.A."/>
        </authorList>
    </citation>
    <scope>NUCLEOTIDE SEQUENCE [LARGE SCALE GENOMIC DNA]</scope>
    <source>
        <strain evidence="2 3">H2_18</strain>
    </source>
</reference>
<comment type="caution">
    <text evidence="2">The sequence shown here is derived from an EMBL/GenBank/DDBJ whole genome shotgun (WGS) entry which is preliminary data.</text>
</comment>
<gene>
    <name evidence="2" type="ORF">OCV51_08305</name>
</gene>
<organism evidence="2 3">
    <name type="scientific">Faecalicatena acetigenes</name>
    <dbReference type="NCBI Taxonomy" id="2981790"/>
    <lineage>
        <taxon>Bacteria</taxon>
        <taxon>Bacillati</taxon>
        <taxon>Bacillota</taxon>
        <taxon>Clostridia</taxon>
        <taxon>Lachnospirales</taxon>
        <taxon>Lachnospiraceae</taxon>
        <taxon>Faecalicatena</taxon>
    </lineage>
</organism>
<evidence type="ECO:0000256" key="1">
    <source>
        <dbReference type="SAM" id="Phobius"/>
    </source>
</evidence>
<keyword evidence="3" id="KW-1185">Reference proteome</keyword>
<protein>
    <submittedName>
        <fullName evidence="2">Uncharacterized protein</fullName>
    </submittedName>
</protein>
<evidence type="ECO:0000313" key="3">
    <source>
        <dbReference type="Proteomes" id="UP001652394"/>
    </source>
</evidence>
<keyword evidence="1" id="KW-0472">Membrane</keyword>
<feature type="transmembrane region" description="Helical" evidence="1">
    <location>
        <begin position="93"/>
        <end position="117"/>
    </location>
</feature>
<evidence type="ECO:0000313" key="2">
    <source>
        <dbReference type="EMBL" id="MCU6747656.1"/>
    </source>
</evidence>
<feature type="transmembrane region" description="Helical" evidence="1">
    <location>
        <begin position="7"/>
        <end position="25"/>
    </location>
</feature>
<feature type="transmembrane region" description="Helical" evidence="1">
    <location>
        <begin position="137"/>
        <end position="161"/>
    </location>
</feature>